<keyword evidence="5 10" id="KW-0418">Kinase</keyword>
<keyword evidence="4" id="KW-0547">Nucleotide-binding</keyword>
<dbReference type="AlphaFoldDB" id="A0A0C2VP88"/>
<evidence type="ECO:0000256" key="7">
    <source>
        <dbReference type="ARBA" id="ARBA00047899"/>
    </source>
</evidence>
<gene>
    <name evidence="10" type="ORF">KP78_21720</name>
</gene>
<dbReference type="SUPFAM" id="SSF56112">
    <property type="entry name" value="Protein kinase-like (PK-like)"/>
    <property type="match status" value="1"/>
</dbReference>
<evidence type="ECO:0000259" key="9">
    <source>
        <dbReference type="Pfam" id="PF01163"/>
    </source>
</evidence>
<dbReference type="Pfam" id="PF01163">
    <property type="entry name" value="RIO1"/>
    <property type="match status" value="1"/>
</dbReference>
<proteinExistence type="predicted"/>
<dbReference type="OrthoDB" id="820708at2"/>
<evidence type="ECO:0000256" key="4">
    <source>
        <dbReference type="ARBA" id="ARBA00022741"/>
    </source>
</evidence>
<protein>
    <recommendedName>
        <fullName evidence="1">non-specific serine/threonine protein kinase</fullName>
        <ecNumber evidence="1">2.7.11.1</ecNumber>
    </recommendedName>
</protein>
<dbReference type="Proteomes" id="UP000031938">
    <property type="component" value="Unassembled WGS sequence"/>
</dbReference>
<dbReference type="Gene3D" id="1.10.510.10">
    <property type="entry name" value="Transferase(Phosphotransferase) domain 1"/>
    <property type="match status" value="1"/>
</dbReference>
<dbReference type="GO" id="GO:0016301">
    <property type="term" value="F:kinase activity"/>
    <property type="evidence" value="ECO:0007669"/>
    <property type="project" value="UniProtKB-KW"/>
</dbReference>
<feature type="domain" description="RIO-type" evidence="9">
    <location>
        <begin position="44"/>
        <end position="144"/>
    </location>
</feature>
<evidence type="ECO:0000256" key="1">
    <source>
        <dbReference type="ARBA" id="ARBA00012513"/>
    </source>
</evidence>
<keyword evidence="11" id="KW-1185">Reference proteome</keyword>
<reference evidence="10 11" key="1">
    <citation type="submission" date="2015-01" db="EMBL/GenBank/DDBJ databases">
        <title>Genome sequencing of Jeotgalibacillus soli.</title>
        <authorList>
            <person name="Goh K.M."/>
            <person name="Chan K.-G."/>
            <person name="Yaakop A.S."/>
            <person name="Ee R."/>
            <person name="Gan H.M."/>
            <person name="Chan C.S."/>
        </authorList>
    </citation>
    <scope>NUCLEOTIDE SEQUENCE [LARGE SCALE GENOMIC DNA]</scope>
    <source>
        <strain evidence="10 11">P9</strain>
    </source>
</reference>
<keyword evidence="6" id="KW-0067">ATP-binding</keyword>
<dbReference type="RefSeq" id="WP_041088589.1">
    <property type="nucleotide sequence ID" value="NZ_JXRP01000017.1"/>
</dbReference>
<evidence type="ECO:0000256" key="5">
    <source>
        <dbReference type="ARBA" id="ARBA00022777"/>
    </source>
</evidence>
<evidence type="ECO:0000313" key="10">
    <source>
        <dbReference type="EMBL" id="KIL45823.1"/>
    </source>
</evidence>
<comment type="catalytic activity">
    <reaction evidence="8">
        <text>L-seryl-[protein] + ATP = O-phospho-L-seryl-[protein] + ADP + H(+)</text>
        <dbReference type="Rhea" id="RHEA:17989"/>
        <dbReference type="Rhea" id="RHEA-COMP:9863"/>
        <dbReference type="Rhea" id="RHEA-COMP:11604"/>
        <dbReference type="ChEBI" id="CHEBI:15378"/>
        <dbReference type="ChEBI" id="CHEBI:29999"/>
        <dbReference type="ChEBI" id="CHEBI:30616"/>
        <dbReference type="ChEBI" id="CHEBI:83421"/>
        <dbReference type="ChEBI" id="CHEBI:456216"/>
        <dbReference type="EC" id="2.7.11.1"/>
    </reaction>
</comment>
<evidence type="ECO:0000256" key="6">
    <source>
        <dbReference type="ARBA" id="ARBA00022840"/>
    </source>
</evidence>
<evidence type="ECO:0000313" key="11">
    <source>
        <dbReference type="Proteomes" id="UP000031938"/>
    </source>
</evidence>
<dbReference type="EC" id="2.7.11.1" evidence="1"/>
<accession>A0A0C2VP88</accession>
<comment type="caution">
    <text evidence="10">The sequence shown here is derived from an EMBL/GenBank/DDBJ whole genome shotgun (WGS) entry which is preliminary data.</text>
</comment>
<keyword evidence="2" id="KW-0723">Serine/threonine-protein kinase</keyword>
<comment type="catalytic activity">
    <reaction evidence="7">
        <text>L-threonyl-[protein] + ATP = O-phospho-L-threonyl-[protein] + ADP + H(+)</text>
        <dbReference type="Rhea" id="RHEA:46608"/>
        <dbReference type="Rhea" id="RHEA-COMP:11060"/>
        <dbReference type="Rhea" id="RHEA-COMP:11605"/>
        <dbReference type="ChEBI" id="CHEBI:15378"/>
        <dbReference type="ChEBI" id="CHEBI:30013"/>
        <dbReference type="ChEBI" id="CHEBI:30616"/>
        <dbReference type="ChEBI" id="CHEBI:61977"/>
        <dbReference type="ChEBI" id="CHEBI:456216"/>
        <dbReference type="EC" id="2.7.11.1"/>
    </reaction>
</comment>
<dbReference type="PATRIC" id="fig|889306.3.peg.2186"/>
<dbReference type="InterPro" id="IPR018934">
    <property type="entry name" value="RIO_dom"/>
</dbReference>
<organism evidence="10 11">
    <name type="scientific">Jeotgalibacillus soli</name>
    <dbReference type="NCBI Taxonomy" id="889306"/>
    <lineage>
        <taxon>Bacteria</taxon>
        <taxon>Bacillati</taxon>
        <taxon>Bacillota</taxon>
        <taxon>Bacilli</taxon>
        <taxon>Bacillales</taxon>
        <taxon>Caryophanaceae</taxon>
        <taxon>Jeotgalibacillus</taxon>
    </lineage>
</organism>
<dbReference type="STRING" id="889306.KP78_21720"/>
<evidence type="ECO:0000256" key="3">
    <source>
        <dbReference type="ARBA" id="ARBA00022679"/>
    </source>
</evidence>
<evidence type="ECO:0000256" key="8">
    <source>
        <dbReference type="ARBA" id="ARBA00048679"/>
    </source>
</evidence>
<evidence type="ECO:0000256" key="2">
    <source>
        <dbReference type="ARBA" id="ARBA00022527"/>
    </source>
</evidence>
<keyword evidence="3" id="KW-0808">Transferase</keyword>
<dbReference type="InterPro" id="IPR011009">
    <property type="entry name" value="Kinase-like_dom_sf"/>
</dbReference>
<name>A0A0C2VP88_9BACL</name>
<dbReference type="EMBL" id="JXRP01000017">
    <property type="protein sequence ID" value="KIL45823.1"/>
    <property type="molecule type" value="Genomic_DNA"/>
</dbReference>
<sequence>MNMYFKGSLEIDKNELVDYTLIGDGKDGEVYQLTSDKCVKYFFKKETQQKELEALQAGQESPVIPHLYEYGENYIVMEYIRGISLARLLKRERKLSEELAEKILLMLDDLSKIGFTRKDAEIRHILINEEGNLKVIDHKRAFTSRSSSPTKLLKGLKKFGVSDEFLMHVKNLRPSTYTAWKKNE</sequence>